<evidence type="ECO:0000313" key="3">
    <source>
        <dbReference type="Proteomes" id="UP001596161"/>
    </source>
</evidence>
<dbReference type="PANTHER" id="PTHR47623:SF1">
    <property type="entry name" value="OS09G0287300 PROTEIN"/>
    <property type="match status" value="1"/>
</dbReference>
<dbReference type="Gene3D" id="3.40.50.1240">
    <property type="entry name" value="Phosphoglycerate mutase-like"/>
    <property type="match status" value="1"/>
</dbReference>
<dbReference type="EMBL" id="JBHSKT010000006">
    <property type="protein sequence ID" value="MFC5271172.1"/>
    <property type="molecule type" value="Genomic_DNA"/>
</dbReference>
<keyword evidence="3" id="KW-1185">Reference proteome</keyword>
<name>A0ABW0E9V9_9BACT</name>
<dbReference type="InterPro" id="IPR029033">
    <property type="entry name" value="His_PPase_superfam"/>
</dbReference>
<dbReference type="SUPFAM" id="SSF53254">
    <property type="entry name" value="Phosphoglycerate mutase-like"/>
    <property type="match status" value="1"/>
</dbReference>
<feature type="compositionally biased region" description="Basic and acidic residues" evidence="1">
    <location>
        <begin position="166"/>
        <end position="186"/>
    </location>
</feature>
<organism evidence="2 3">
    <name type="scientific">Adhaeribacter terreus</name>
    <dbReference type="NCBI Taxonomy" id="529703"/>
    <lineage>
        <taxon>Bacteria</taxon>
        <taxon>Pseudomonadati</taxon>
        <taxon>Bacteroidota</taxon>
        <taxon>Cytophagia</taxon>
        <taxon>Cytophagales</taxon>
        <taxon>Hymenobacteraceae</taxon>
        <taxon>Adhaeribacter</taxon>
    </lineage>
</organism>
<sequence length="186" mass="21128">MKTLYLMRHAKSSWDFPELNDHDRPLNKRGRQDGPLMGQQLLSRDTSPDLILSSTAVRAITTATLVAKELDYDREKIQAQESIYKAGRNELIKIIQHVPDEINSLLIIGHNPILSEVANKLSPEALPDMPTAGVVALEFNCNSWLDISGDKSKLLFNDFPKNYKQKNKEKDKDKKKDKEEKEQAGE</sequence>
<dbReference type="Proteomes" id="UP001596161">
    <property type="component" value="Unassembled WGS sequence"/>
</dbReference>
<dbReference type="CDD" id="cd07067">
    <property type="entry name" value="HP_PGM_like"/>
    <property type="match status" value="1"/>
</dbReference>
<dbReference type="SMART" id="SM00855">
    <property type="entry name" value="PGAM"/>
    <property type="match status" value="1"/>
</dbReference>
<feature type="compositionally biased region" description="Basic and acidic residues" evidence="1">
    <location>
        <begin position="19"/>
        <end position="32"/>
    </location>
</feature>
<feature type="region of interest" description="Disordered" evidence="1">
    <location>
        <begin position="165"/>
        <end position="186"/>
    </location>
</feature>
<comment type="caution">
    <text evidence="2">The sequence shown here is derived from an EMBL/GenBank/DDBJ whole genome shotgun (WGS) entry which is preliminary data.</text>
</comment>
<accession>A0ABW0E9V9</accession>
<dbReference type="Pfam" id="PF00300">
    <property type="entry name" value="His_Phos_1"/>
    <property type="match status" value="1"/>
</dbReference>
<gene>
    <name evidence="2" type="ORF">ACFPIB_11160</name>
</gene>
<dbReference type="InterPro" id="IPR013078">
    <property type="entry name" value="His_Pase_superF_clade-1"/>
</dbReference>
<proteinExistence type="predicted"/>
<evidence type="ECO:0000256" key="1">
    <source>
        <dbReference type="SAM" id="MobiDB-lite"/>
    </source>
</evidence>
<reference evidence="3" key="1">
    <citation type="journal article" date="2019" name="Int. J. Syst. Evol. Microbiol.">
        <title>The Global Catalogue of Microorganisms (GCM) 10K type strain sequencing project: providing services to taxonomists for standard genome sequencing and annotation.</title>
        <authorList>
            <consortium name="The Broad Institute Genomics Platform"/>
            <consortium name="The Broad Institute Genome Sequencing Center for Infectious Disease"/>
            <person name="Wu L."/>
            <person name="Ma J."/>
        </authorList>
    </citation>
    <scope>NUCLEOTIDE SEQUENCE [LARGE SCALE GENOMIC DNA]</scope>
    <source>
        <strain evidence="3">KACC 12602</strain>
    </source>
</reference>
<feature type="region of interest" description="Disordered" evidence="1">
    <location>
        <begin position="17"/>
        <end position="36"/>
    </location>
</feature>
<evidence type="ECO:0000313" key="2">
    <source>
        <dbReference type="EMBL" id="MFC5271172.1"/>
    </source>
</evidence>
<dbReference type="PANTHER" id="PTHR47623">
    <property type="entry name" value="OS09G0287300 PROTEIN"/>
    <property type="match status" value="1"/>
</dbReference>
<protein>
    <submittedName>
        <fullName evidence="2">SixA phosphatase family protein</fullName>
    </submittedName>
</protein>
<dbReference type="RefSeq" id="WP_378017539.1">
    <property type="nucleotide sequence ID" value="NZ_JBHSKT010000006.1"/>
</dbReference>